<evidence type="ECO:0000256" key="1">
    <source>
        <dbReference type="SAM" id="MobiDB-lite"/>
    </source>
</evidence>
<accession>A0ABV7NK25</accession>
<dbReference type="InterPro" id="IPR029063">
    <property type="entry name" value="SAM-dependent_MTases_sf"/>
</dbReference>
<gene>
    <name evidence="3" type="ORF">ACFOKF_22195</name>
</gene>
<feature type="region of interest" description="Disordered" evidence="1">
    <location>
        <begin position="843"/>
        <end position="896"/>
    </location>
</feature>
<dbReference type="SUPFAM" id="SSF53335">
    <property type="entry name" value="S-adenosyl-L-methionine-dependent methyltransferases"/>
    <property type="match status" value="1"/>
</dbReference>
<keyword evidence="4" id="KW-1185">Reference proteome</keyword>
<name>A0ABV7NK25_9SPHN</name>
<dbReference type="InterPro" id="IPR039187">
    <property type="entry name" value="SNO_AAA"/>
</dbReference>
<dbReference type="EMBL" id="JBHRVU010000005">
    <property type="protein sequence ID" value="MFC3443864.1"/>
    <property type="molecule type" value="Genomic_DNA"/>
</dbReference>
<organism evidence="3 4">
    <name type="scientific">Sphingobium rhizovicinum</name>
    <dbReference type="NCBI Taxonomy" id="432308"/>
    <lineage>
        <taxon>Bacteria</taxon>
        <taxon>Pseudomonadati</taxon>
        <taxon>Pseudomonadota</taxon>
        <taxon>Alphaproteobacteria</taxon>
        <taxon>Sphingomonadales</taxon>
        <taxon>Sphingomonadaceae</taxon>
        <taxon>Sphingobium</taxon>
    </lineage>
</organism>
<dbReference type="PANTHER" id="PTHR12706:SF30">
    <property type="entry name" value="PROTEIN STRAWBERRY NOTCH-RELATED"/>
    <property type="match status" value="1"/>
</dbReference>
<evidence type="ECO:0000313" key="3">
    <source>
        <dbReference type="EMBL" id="MFC3443864.1"/>
    </source>
</evidence>
<dbReference type="InterPro" id="IPR026741">
    <property type="entry name" value="SNO"/>
</dbReference>
<comment type="caution">
    <text evidence="3">The sequence shown here is derived from an EMBL/GenBank/DDBJ whole genome shotgun (WGS) entry which is preliminary data.</text>
</comment>
<dbReference type="Gene3D" id="3.40.50.150">
    <property type="entry name" value="Vaccinia Virus protein VP39"/>
    <property type="match status" value="1"/>
</dbReference>
<feature type="domain" description="Strawberry notch AAA" evidence="2">
    <location>
        <begin position="420"/>
        <end position="736"/>
    </location>
</feature>
<dbReference type="SUPFAM" id="SSF52540">
    <property type="entry name" value="P-loop containing nucleoside triphosphate hydrolases"/>
    <property type="match status" value="1"/>
</dbReference>
<protein>
    <submittedName>
        <fullName evidence="3">Strawberry notch-like NTP hydrolase domain-containing protein</fullName>
    </submittedName>
</protein>
<reference evidence="4" key="1">
    <citation type="journal article" date="2019" name="Int. J. Syst. Evol. Microbiol.">
        <title>The Global Catalogue of Microorganisms (GCM) 10K type strain sequencing project: providing services to taxonomists for standard genome sequencing and annotation.</title>
        <authorList>
            <consortium name="The Broad Institute Genomics Platform"/>
            <consortium name="The Broad Institute Genome Sequencing Center for Infectious Disease"/>
            <person name="Wu L."/>
            <person name="Ma J."/>
        </authorList>
    </citation>
    <scope>NUCLEOTIDE SEQUENCE [LARGE SCALE GENOMIC DNA]</scope>
    <source>
        <strain evidence="4">CCM 7491</strain>
    </source>
</reference>
<dbReference type="Gene3D" id="3.40.50.300">
    <property type="entry name" value="P-loop containing nucleotide triphosphate hydrolases"/>
    <property type="match status" value="1"/>
</dbReference>
<dbReference type="InterPro" id="IPR027417">
    <property type="entry name" value="P-loop_NTPase"/>
</dbReference>
<dbReference type="PANTHER" id="PTHR12706">
    <property type="entry name" value="STRAWBERRY NOTCH-RELATED"/>
    <property type="match status" value="1"/>
</dbReference>
<dbReference type="Proteomes" id="UP001595681">
    <property type="component" value="Unassembled WGS sequence"/>
</dbReference>
<sequence length="896" mass="96866">MALNEIWSFAMSLPLLALVQPDEPESLKIDRLHSVATRLANMLRRGHHVRRQDLKRLMEEAFHASDATDSWSMRDAYDALEAAQVLLLRSPDMPAFLDLGGDAAFSCLARFENSLPTQTYRSEHQVEMQQFSTPISLAWFAATAARITPEDHVLEPSAGTGMLAVHALRAGASMSLNERDPGRALLLGKLLGQPVSSHDAEYIHDHLSIDVRPTIILINPPFSRSEGRGQDRFAGARHLRSALLRLVPGGRCVAIMSPSFAADGSGAGGYAAVCEISLPRLEITIQGNPYAKHGTSIAVRLLIFDKGWSGTTERHVADNMEAAAAILRNAPPRFTPPDLPPPTSALVPLRRRLQVAASPASLFGGLGRRELAAPDRIAASGSEIAPVRYCVREEPLAPGEPVGIYSGWRLARISIEGAKPHPDALVESVAMASVVPPAPSYQPLLQARALEGLSEAQLESIIHAGEAHSRNLPGLFSPNPAGDRLVDDPAGQAYRTGYFIADGTGVGKGREAAACILDQWNRGHRRAIWISMSDLIEDARRDWSALGGLSIDIQPISAFPLGAPIAMESGIIFLTYAALRSARHDSASRLQQLLAWTGTEFEGIILFDESHAMAHAGGTETEFGKAQGSEQGLAGVRLQNALPRARVIYMSATGAAKPEHLSYAMRLGLWGPGTAFSSRDAFMAAMEEGGIAAMEVICRDLKAMGLYTARALSFAGVEYEPLEHRLTQEQIAIYDAYADAWAIIHRQLKDILSESGIIDKMSGKVQNARARGSALSAFESAKQRFFSALLVAMKMPTLIDEIEREIASGHAILVQLASTGEAILDRRLSELSPEERAALDLEVSPGKPSSTISKMPSRRGRCGPSRRAMARFDPSRCSTLPATPSIVRPRSLRGTR</sequence>
<dbReference type="Pfam" id="PF13872">
    <property type="entry name" value="AAA_34"/>
    <property type="match status" value="1"/>
</dbReference>
<proteinExistence type="predicted"/>
<dbReference type="RefSeq" id="WP_380798761.1">
    <property type="nucleotide sequence ID" value="NZ_JBHRVU010000005.1"/>
</dbReference>
<evidence type="ECO:0000313" key="4">
    <source>
        <dbReference type="Proteomes" id="UP001595681"/>
    </source>
</evidence>
<evidence type="ECO:0000259" key="2">
    <source>
        <dbReference type="Pfam" id="PF13872"/>
    </source>
</evidence>